<dbReference type="CDD" id="cd12098">
    <property type="entry name" value="DD_R_ScPKA-like"/>
    <property type="match status" value="1"/>
</dbReference>
<dbReference type="GO" id="GO:0030552">
    <property type="term" value="F:cAMP binding"/>
    <property type="evidence" value="ECO:0007669"/>
    <property type="project" value="UniProtKB-KW"/>
</dbReference>
<evidence type="ECO:0000256" key="6">
    <source>
        <dbReference type="ARBA" id="ARBA00022741"/>
    </source>
</evidence>
<evidence type="ECO:0000313" key="12">
    <source>
        <dbReference type="EMBL" id="ODQ78374.1"/>
    </source>
</evidence>
<dbReference type="GO" id="GO:0097271">
    <property type="term" value="P:protein localization to bud neck"/>
    <property type="evidence" value="ECO:0007669"/>
    <property type="project" value="EnsemblFungi"/>
</dbReference>
<dbReference type="GO" id="GO:0004862">
    <property type="term" value="F:cAMP-dependent protein kinase inhibitor activity"/>
    <property type="evidence" value="ECO:0007669"/>
    <property type="project" value="EnsemblFungi"/>
</dbReference>
<protein>
    <recommendedName>
        <fullName evidence="2 8">cAMP-dependent protein kinase regulatory subunit</fullName>
    </recommendedName>
</protein>
<feature type="binding site" evidence="9">
    <location>
        <position position="395"/>
    </location>
    <ligand>
        <name>3',5'-cyclic AMP</name>
        <dbReference type="ChEBI" id="CHEBI:58165"/>
        <label>2</label>
    </ligand>
</feature>
<dbReference type="SMART" id="SM00394">
    <property type="entry name" value="RIIa"/>
    <property type="match status" value="1"/>
</dbReference>
<evidence type="ECO:0000256" key="8">
    <source>
        <dbReference type="PIRNR" id="PIRNR000548"/>
    </source>
</evidence>
<evidence type="ECO:0000256" key="2">
    <source>
        <dbReference type="ARBA" id="ARBA00020355"/>
    </source>
</evidence>
<dbReference type="Proteomes" id="UP000094336">
    <property type="component" value="Unassembled WGS sequence"/>
</dbReference>
<keyword evidence="6 8" id="KW-0547">Nucleotide-binding</keyword>
<dbReference type="GO" id="GO:0005886">
    <property type="term" value="C:plasma membrane"/>
    <property type="evidence" value="ECO:0007669"/>
    <property type="project" value="EnsemblFungi"/>
</dbReference>
<name>A0A1E3QLN1_9ASCO</name>
<evidence type="ECO:0000313" key="13">
    <source>
        <dbReference type="Proteomes" id="UP000094336"/>
    </source>
</evidence>
<dbReference type="SMART" id="SM00100">
    <property type="entry name" value="cNMP"/>
    <property type="match status" value="2"/>
</dbReference>
<evidence type="ECO:0000256" key="9">
    <source>
        <dbReference type="PIRSR" id="PIRSR000548-1"/>
    </source>
</evidence>
<evidence type="ECO:0000259" key="11">
    <source>
        <dbReference type="PROSITE" id="PS50042"/>
    </source>
</evidence>
<dbReference type="Pfam" id="PF00027">
    <property type="entry name" value="cNMP_binding"/>
    <property type="match status" value="2"/>
</dbReference>
<dbReference type="GO" id="GO:0000785">
    <property type="term" value="C:chromatin"/>
    <property type="evidence" value="ECO:0007669"/>
    <property type="project" value="EnsemblFungi"/>
</dbReference>
<feature type="domain" description="Cyclic nucleotide-binding" evidence="11">
    <location>
        <begin position="320"/>
        <end position="434"/>
    </location>
</feature>
<dbReference type="Pfam" id="PF02197">
    <property type="entry name" value="RIIa"/>
    <property type="match status" value="1"/>
</dbReference>
<dbReference type="FunFam" id="2.60.120.10:FF:000039">
    <property type="entry name" value="cAMP-dependent protein kinase regulatory subunit"/>
    <property type="match status" value="1"/>
</dbReference>
<dbReference type="PIRSF" id="PIRSF000548">
    <property type="entry name" value="PK_regulatory"/>
    <property type="match status" value="1"/>
</dbReference>
<feature type="binding site" evidence="9">
    <location>
        <position position="276"/>
    </location>
    <ligand>
        <name>3',5'-cyclic AMP</name>
        <dbReference type="ChEBI" id="CHEBI:58165"/>
        <label>1</label>
    </ligand>
</feature>
<dbReference type="GO" id="GO:0042149">
    <property type="term" value="P:cellular response to glucose starvation"/>
    <property type="evidence" value="ECO:0007669"/>
    <property type="project" value="EnsemblFungi"/>
</dbReference>
<dbReference type="Gene3D" id="2.60.120.10">
    <property type="entry name" value="Jelly Rolls"/>
    <property type="match status" value="2"/>
</dbReference>
<dbReference type="PANTHER" id="PTHR11635:SF152">
    <property type="entry name" value="CAMP-DEPENDENT PROTEIN KINASE TYPE I REGULATORY SUBUNIT-RELATED"/>
    <property type="match status" value="1"/>
</dbReference>
<keyword evidence="4 8" id="KW-0116">cAMP-binding</keyword>
<dbReference type="InterPro" id="IPR014710">
    <property type="entry name" value="RmlC-like_jellyroll"/>
</dbReference>
<dbReference type="InterPro" id="IPR000595">
    <property type="entry name" value="cNMP-bd_dom"/>
</dbReference>
<evidence type="ECO:0000256" key="7">
    <source>
        <dbReference type="ARBA" id="ARBA00023149"/>
    </source>
</evidence>
<dbReference type="SUPFAM" id="SSF51206">
    <property type="entry name" value="cAMP-binding domain-like"/>
    <property type="match status" value="2"/>
</dbReference>
<dbReference type="InterPro" id="IPR050503">
    <property type="entry name" value="cAMP-dep_PK_reg_su-like"/>
</dbReference>
<dbReference type="GO" id="GO:0046827">
    <property type="term" value="P:positive regulation of protein export from nucleus"/>
    <property type="evidence" value="ECO:0007669"/>
    <property type="project" value="EnsemblFungi"/>
</dbReference>
<dbReference type="GO" id="GO:0034236">
    <property type="term" value="F:protein kinase A catalytic subunit binding"/>
    <property type="evidence" value="ECO:0007669"/>
    <property type="project" value="TreeGrafter"/>
</dbReference>
<dbReference type="GO" id="GO:0007189">
    <property type="term" value="P:adenylate cyclase-activating G protein-coupled receptor signaling pathway"/>
    <property type="evidence" value="ECO:0007669"/>
    <property type="project" value="EnsemblFungi"/>
</dbReference>
<evidence type="ECO:0000256" key="3">
    <source>
        <dbReference type="ARBA" id="ARBA00022553"/>
    </source>
</evidence>
<keyword evidence="3" id="KW-0597">Phosphoprotein</keyword>
<dbReference type="InterPro" id="IPR012198">
    <property type="entry name" value="cAMP_dep_PK_reg_su"/>
</dbReference>
<dbReference type="InterPro" id="IPR018488">
    <property type="entry name" value="cNMP-bd_CS"/>
</dbReference>
<dbReference type="GeneID" id="30147293"/>
<feature type="binding site" evidence="9">
    <location>
        <position position="267"/>
    </location>
    <ligand>
        <name>3',5'-cyclic AMP</name>
        <dbReference type="ChEBI" id="CHEBI:58165"/>
        <label>1</label>
    </ligand>
</feature>
<keyword evidence="7 8" id="KW-0114">cAMP</keyword>
<comment type="similarity">
    <text evidence="1 8">Belongs to the cAMP-dependent kinase regulatory chain family.</text>
</comment>
<dbReference type="InterPro" id="IPR018490">
    <property type="entry name" value="cNMP-bd_dom_sf"/>
</dbReference>
<dbReference type="EMBL" id="KV454435">
    <property type="protein sequence ID" value="ODQ78374.1"/>
    <property type="molecule type" value="Genomic_DNA"/>
</dbReference>
<keyword evidence="5" id="KW-0677">Repeat</keyword>
<dbReference type="RefSeq" id="XP_018983702.1">
    <property type="nucleotide sequence ID" value="XM_019129440.1"/>
</dbReference>
<dbReference type="GO" id="GO:0005829">
    <property type="term" value="C:cytosol"/>
    <property type="evidence" value="ECO:0007669"/>
    <property type="project" value="TreeGrafter"/>
</dbReference>
<dbReference type="GO" id="GO:0005952">
    <property type="term" value="C:cAMP-dependent protein kinase complex"/>
    <property type="evidence" value="ECO:0007669"/>
    <property type="project" value="EnsemblFungi"/>
</dbReference>
<dbReference type="GO" id="GO:0005634">
    <property type="term" value="C:nucleus"/>
    <property type="evidence" value="ECO:0007669"/>
    <property type="project" value="EnsemblFungi"/>
</dbReference>
<accession>A0A1E3QLN1</accession>
<feature type="domain" description="Cyclic nucleotide-binding" evidence="11">
    <location>
        <begin position="202"/>
        <end position="317"/>
    </location>
</feature>
<dbReference type="OrthoDB" id="417078at2759"/>
<dbReference type="AlphaFoldDB" id="A0A1E3QLN1"/>
<keyword evidence="13" id="KW-1185">Reference proteome</keyword>
<dbReference type="GO" id="GO:0046580">
    <property type="term" value="P:negative regulation of Ras protein signal transduction"/>
    <property type="evidence" value="ECO:0007669"/>
    <property type="project" value="EnsemblFungi"/>
</dbReference>
<dbReference type="CDD" id="cd00038">
    <property type="entry name" value="CAP_ED"/>
    <property type="match status" value="2"/>
</dbReference>
<evidence type="ECO:0000256" key="5">
    <source>
        <dbReference type="ARBA" id="ARBA00022737"/>
    </source>
</evidence>
<comment type="subunit">
    <text evidence="8">Tetramer, composed of 2 regulatory (R) and 2 catalytic (C) subunits. In the presence of cAMP it dissociates into 2 active monomeric C subunits and an R dimer.</text>
</comment>
<evidence type="ECO:0000256" key="1">
    <source>
        <dbReference type="ARBA" id="ARBA00005753"/>
    </source>
</evidence>
<dbReference type="PROSITE" id="PS50042">
    <property type="entry name" value="CNMP_BINDING_3"/>
    <property type="match status" value="2"/>
</dbReference>
<proteinExistence type="inferred from homology"/>
<evidence type="ECO:0000256" key="4">
    <source>
        <dbReference type="ARBA" id="ARBA00022566"/>
    </source>
</evidence>
<dbReference type="GO" id="GO:0045944">
    <property type="term" value="P:positive regulation of transcription by RNA polymerase II"/>
    <property type="evidence" value="ECO:0007669"/>
    <property type="project" value="EnsemblFungi"/>
</dbReference>
<dbReference type="GO" id="GO:0042802">
    <property type="term" value="F:identical protein binding"/>
    <property type="evidence" value="ECO:0007669"/>
    <property type="project" value="EnsemblFungi"/>
</dbReference>
<sequence length="434" mass="47596">MSQSNYNYVDELAQLNKDILAKNPADILQFCSNYFLARLEDQRKQLWNQQQRASAAGITLFPRHSVPRQSNSHAFPAFKTPFGDNDPHSEDPHHDKHTEDEGPGAPAASVPTPGLFRGTFGAPASSLARSVDPSDKSESDTIAPLGAKISKLPAHFNANRRTSVSAETLNPNKFLGDWKPPVRNLTSEQLSRLNSSVAKNFLFGQLDDEELNTVIHALEEKRLPQNTEIIKQGDEGDFFYVIEKGEVDFYVNGDKVNTSGPGSSFGELALMYNSFRAATAVATTDCVLWALDRLTFRRILLEGTAKKRAMYEVFFKDVPVLASLSAYEKSKLADALVSKTFQPGTPVVVEGDVGENFYFIESGTAEVSKEGEGVVSHLAKGDYFGELALLNDSPRKATVTASSVLKVATLGKSGFQRLLGPVVEVLKRQDPTHQ</sequence>
<dbReference type="PANTHER" id="PTHR11635">
    <property type="entry name" value="CAMP-DEPENDENT PROTEIN KINASE REGULATORY CHAIN"/>
    <property type="match status" value="1"/>
</dbReference>
<dbReference type="PROSITE" id="PS00888">
    <property type="entry name" value="CNMP_BINDING_1"/>
    <property type="match status" value="2"/>
</dbReference>
<evidence type="ECO:0000256" key="10">
    <source>
        <dbReference type="SAM" id="MobiDB-lite"/>
    </source>
</evidence>
<feature type="region of interest" description="Disordered" evidence="10">
    <location>
        <begin position="69"/>
        <end position="141"/>
    </location>
</feature>
<dbReference type="InterPro" id="IPR003117">
    <property type="entry name" value="cAMP_dep_PK_reg_su_I/II_a/b"/>
</dbReference>
<feature type="binding site" evidence="9">
    <location>
        <position position="386"/>
    </location>
    <ligand>
        <name>3',5'-cyclic AMP</name>
        <dbReference type="ChEBI" id="CHEBI:58165"/>
        <label>2</label>
    </ligand>
</feature>
<reference evidence="13" key="1">
    <citation type="submission" date="2016-05" db="EMBL/GenBank/DDBJ databases">
        <title>Comparative genomics of biotechnologically important yeasts.</title>
        <authorList>
            <consortium name="DOE Joint Genome Institute"/>
            <person name="Riley R."/>
            <person name="Haridas S."/>
            <person name="Wolfe K.H."/>
            <person name="Lopes M.R."/>
            <person name="Hittinger C.T."/>
            <person name="Goker M."/>
            <person name="Salamov A."/>
            <person name="Wisecaver J."/>
            <person name="Long T.M."/>
            <person name="Aerts A.L."/>
            <person name="Barry K."/>
            <person name="Choi C."/>
            <person name="Clum A."/>
            <person name="Coughlan A.Y."/>
            <person name="Deshpande S."/>
            <person name="Douglass A.P."/>
            <person name="Hanson S.J."/>
            <person name="Klenk H.-P."/>
            <person name="Labutti K."/>
            <person name="Lapidus A."/>
            <person name="Lindquist E."/>
            <person name="Lipzen A."/>
            <person name="Meier-Kolthoff J.P."/>
            <person name="Ohm R.A."/>
            <person name="Otillar R.P."/>
            <person name="Pangilinan J."/>
            <person name="Peng Y."/>
            <person name="Rokas A."/>
            <person name="Rosa C.A."/>
            <person name="Scheuner C."/>
            <person name="Sibirny A.A."/>
            <person name="Slot J.C."/>
            <person name="Stielow J.B."/>
            <person name="Sun H."/>
            <person name="Kurtzman C.P."/>
            <person name="Blackwell M."/>
            <person name="Grigoriev I.V."/>
            <person name="Jeffries T.W."/>
        </authorList>
    </citation>
    <scope>NUCLEOTIDE SEQUENCE [LARGE SCALE GENOMIC DNA]</scope>
    <source>
        <strain evidence="13">NRRL Y-12698</strain>
    </source>
</reference>
<dbReference type="GO" id="GO:0006995">
    <property type="term" value="P:cellular response to nitrogen starvation"/>
    <property type="evidence" value="ECO:0007669"/>
    <property type="project" value="EnsemblFungi"/>
</dbReference>
<organism evidence="12 13">
    <name type="scientific">Babjeviella inositovora NRRL Y-12698</name>
    <dbReference type="NCBI Taxonomy" id="984486"/>
    <lineage>
        <taxon>Eukaryota</taxon>
        <taxon>Fungi</taxon>
        <taxon>Dikarya</taxon>
        <taxon>Ascomycota</taxon>
        <taxon>Saccharomycotina</taxon>
        <taxon>Pichiomycetes</taxon>
        <taxon>Serinales incertae sedis</taxon>
        <taxon>Babjeviella</taxon>
    </lineage>
</organism>
<dbReference type="GO" id="GO:0010603">
    <property type="term" value="P:regulation of cytoplasmic mRNA processing body assembly"/>
    <property type="evidence" value="ECO:0007669"/>
    <property type="project" value="EnsemblFungi"/>
</dbReference>
<dbReference type="PRINTS" id="PR00103">
    <property type="entry name" value="CAMPKINASE"/>
</dbReference>
<dbReference type="STRING" id="984486.A0A1E3QLN1"/>
<feature type="compositionally biased region" description="Basic and acidic residues" evidence="10">
    <location>
        <begin position="85"/>
        <end position="100"/>
    </location>
</feature>
<gene>
    <name evidence="12" type="ORF">BABINDRAFT_162613</name>
</gene>